<reference evidence="4 5" key="1">
    <citation type="submission" date="2019-03" db="EMBL/GenBank/DDBJ databases">
        <title>Genomic Encyclopedia of Type Strains, Phase IV (KMG-IV): sequencing the most valuable type-strain genomes for metagenomic binning, comparative biology and taxonomic classification.</title>
        <authorList>
            <person name="Goeker M."/>
        </authorList>
    </citation>
    <scope>NUCLEOTIDE SEQUENCE [LARGE SCALE GENOMIC DNA]</scope>
    <source>
        <strain evidence="4 5">DSM 25894</strain>
    </source>
</reference>
<dbReference type="EMBL" id="SMAN01000023">
    <property type="protein sequence ID" value="TCT18173.1"/>
    <property type="molecule type" value="Genomic_DNA"/>
</dbReference>
<keyword evidence="4" id="KW-0808">Transferase</keyword>
<evidence type="ECO:0000259" key="3">
    <source>
        <dbReference type="PROSITE" id="PS50011"/>
    </source>
</evidence>
<dbReference type="OrthoDB" id="583109at2"/>
<dbReference type="Proteomes" id="UP000294650">
    <property type="component" value="Unassembled WGS sequence"/>
</dbReference>
<dbReference type="GO" id="GO:0004674">
    <property type="term" value="F:protein serine/threonine kinase activity"/>
    <property type="evidence" value="ECO:0007669"/>
    <property type="project" value="TreeGrafter"/>
</dbReference>
<dbReference type="GO" id="GO:0005737">
    <property type="term" value="C:cytoplasm"/>
    <property type="evidence" value="ECO:0007669"/>
    <property type="project" value="TreeGrafter"/>
</dbReference>
<keyword evidence="2" id="KW-1133">Transmembrane helix</keyword>
<evidence type="ECO:0000313" key="5">
    <source>
        <dbReference type="Proteomes" id="UP000294650"/>
    </source>
</evidence>
<evidence type="ECO:0000256" key="2">
    <source>
        <dbReference type="SAM" id="Phobius"/>
    </source>
</evidence>
<sequence length="317" mass="35961">MKSTMKNPVIDVKPGTFINGKWHHHTYQIVKKLGHGACGTVYLACTQSQYVALKISHQQASITTEVNVLKALNQVQGARLGPSLMDVDDWQTSTGETLSFYVMEYLKGYELNAFISRKGEEWLGILALQLLDDLDALHQAGWVFGDLKPENLIVIASPPRLRWIDVGGTTRIGRAIKEYTEFYDRGYWGLGSRKAEPGYDLFALAMVMLQVYYPGRFEKGADPVKTLKEKLHQQQMLQKYSPCIERALFGKYKSSKEMKQDLLNHLTTKPKNHGKSVQKRAQPGKHSSPDHYRMLESLGIGLVLLLFSFVFFIFQSL</sequence>
<dbReference type="Gene3D" id="1.10.510.10">
    <property type="entry name" value="Transferase(Phosphotransferase) domain 1"/>
    <property type="match status" value="1"/>
</dbReference>
<feature type="domain" description="Protein kinase" evidence="3">
    <location>
        <begin position="27"/>
        <end position="294"/>
    </location>
</feature>
<evidence type="ECO:0000313" key="4">
    <source>
        <dbReference type="EMBL" id="TCT18173.1"/>
    </source>
</evidence>
<feature type="compositionally biased region" description="Basic residues" evidence="1">
    <location>
        <begin position="268"/>
        <end position="278"/>
    </location>
</feature>
<dbReference type="GO" id="GO:0005524">
    <property type="term" value="F:ATP binding"/>
    <property type="evidence" value="ECO:0007669"/>
    <property type="project" value="InterPro"/>
</dbReference>
<feature type="region of interest" description="Disordered" evidence="1">
    <location>
        <begin position="267"/>
        <end position="288"/>
    </location>
</feature>
<keyword evidence="5" id="KW-1185">Reference proteome</keyword>
<keyword evidence="2" id="KW-0472">Membrane</keyword>
<dbReference type="PANTHER" id="PTHR44167:SF31">
    <property type="entry name" value="PROTEIN CBG02007"/>
    <property type="match status" value="1"/>
</dbReference>
<gene>
    <name evidence="4" type="ORF">EDD68_12342</name>
</gene>
<protein>
    <submittedName>
        <fullName evidence="4">Serine/threonine-protein kinase</fullName>
    </submittedName>
</protein>
<dbReference type="AlphaFoldDB" id="A0A4R3MQJ8"/>
<accession>A0A4R3MQJ8</accession>
<dbReference type="InterPro" id="IPR011009">
    <property type="entry name" value="Kinase-like_dom_sf"/>
</dbReference>
<dbReference type="InterPro" id="IPR000719">
    <property type="entry name" value="Prot_kinase_dom"/>
</dbReference>
<name>A0A4R3MQJ8_9BACI</name>
<dbReference type="SUPFAM" id="SSF56112">
    <property type="entry name" value="Protein kinase-like (PK-like)"/>
    <property type="match status" value="1"/>
</dbReference>
<proteinExistence type="predicted"/>
<dbReference type="SMART" id="SM00220">
    <property type="entry name" value="S_TKc"/>
    <property type="match status" value="1"/>
</dbReference>
<comment type="caution">
    <text evidence="4">The sequence shown here is derived from an EMBL/GenBank/DDBJ whole genome shotgun (WGS) entry which is preliminary data.</text>
</comment>
<dbReference type="PROSITE" id="PS50011">
    <property type="entry name" value="PROTEIN_KINASE_DOM"/>
    <property type="match status" value="1"/>
</dbReference>
<dbReference type="RefSeq" id="WP_132372764.1">
    <property type="nucleotide sequence ID" value="NZ_SMAN01000023.1"/>
</dbReference>
<dbReference type="PANTHER" id="PTHR44167">
    <property type="entry name" value="OVARIAN-SPECIFIC SERINE/THREONINE-PROTEIN KINASE LOK-RELATED"/>
    <property type="match status" value="1"/>
</dbReference>
<feature type="transmembrane region" description="Helical" evidence="2">
    <location>
        <begin position="295"/>
        <end position="314"/>
    </location>
</feature>
<keyword evidence="4" id="KW-0418">Kinase</keyword>
<dbReference type="Pfam" id="PF00069">
    <property type="entry name" value="Pkinase"/>
    <property type="match status" value="1"/>
</dbReference>
<organism evidence="4 5">
    <name type="scientific">Melghiribacillus thermohalophilus</name>
    <dbReference type="NCBI Taxonomy" id="1324956"/>
    <lineage>
        <taxon>Bacteria</taxon>
        <taxon>Bacillati</taxon>
        <taxon>Bacillota</taxon>
        <taxon>Bacilli</taxon>
        <taxon>Bacillales</taxon>
        <taxon>Bacillaceae</taxon>
        <taxon>Melghiribacillus</taxon>
    </lineage>
</organism>
<keyword evidence="2" id="KW-0812">Transmembrane</keyword>
<evidence type="ECO:0000256" key="1">
    <source>
        <dbReference type="SAM" id="MobiDB-lite"/>
    </source>
</evidence>